<gene>
    <name evidence="2" type="ORF">GCM10023198_09070</name>
</gene>
<sequence>MPEMNDQITHQNNVGAGEGSRAITRVAGVPVVHWNPVRSGAPVANFGDVLGPAIVARLVGSVTGDVASDAPALLSVGSILHLAPERSVVWGSGLNGKMLAATKDIPDEVAFRAVRGPLTRRFLSGHGFDVPEVYGDPVLLLADVMPELLRVGRAPVRDVLFVPNFNDKGDVSSAVGEHELETLDPQGQVDSVLLQIASSRFVVSTSLHAVIVAEALGIPARFVRSAQEHPFKYRDYLAGTGRPFEPIAETVEEALVLGGQPAPEFDADALLDTFPWELWSSGDGAAWEAPQRGSMSADEGEKAWLAAMEDPRGEALGRARTEYESRLRAFTDDAAHAGAADLAVDRRWYYAEVAATSLPTDLRSVDAAVRTSDVARIAEAARRVSDGLRAVAYAAVPRPRGTVLSLALLLADTQTPIAEVRVTNEELGEQVSVPRYVLPSGTTQLDLDVVLPSTWGAVEATRCVVSVEYDDGTARTTELAWSDGLPRLVPEPAAARPSTFVGALEQER</sequence>
<dbReference type="Proteomes" id="UP001500843">
    <property type="component" value="Unassembled WGS sequence"/>
</dbReference>
<protein>
    <recommendedName>
        <fullName evidence="1">Polysaccharide pyruvyl transferase domain-containing protein</fullName>
    </recommendedName>
</protein>
<organism evidence="2 3">
    <name type="scientific">Promicromonospora umidemergens</name>
    <dbReference type="NCBI Taxonomy" id="629679"/>
    <lineage>
        <taxon>Bacteria</taxon>
        <taxon>Bacillati</taxon>
        <taxon>Actinomycetota</taxon>
        <taxon>Actinomycetes</taxon>
        <taxon>Micrococcales</taxon>
        <taxon>Promicromonosporaceae</taxon>
        <taxon>Promicromonospora</taxon>
    </lineage>
</organism>
<proteinExistence type="predicted"/>
<name>A0ABP8WP83_9MICO</name>
<keyword evidence="3" id="KW-1185">Reference proteome</keyword>
<evidence type="ECO:0000313" key="3">
    <source>
        <dbReference type="Proteomes" id="UP001500843"/>
    </source>
</evidence>
<evidence type="ECO:0000313" key="2">
    <source>
        <dbReference type="EMBL" id="GAA4692264.1"/>
    </source>
</evidence>
<evidence type="ECO:0000259" key="1">
    <source>
        <dbReference type="Pfam" id="PF04230"/>
    </source>
</evidence>
<reference evidence="3" key="1">
    <citation type="journal article" date="2019" name="Int. J. Syst. Evol. Microbiol.">
        <title>The Global Catalogue of Microorganisms (GCM) 10K type strain sequencing project: providing services to taxonomists for standard genome sequencing and annotation.</title>
        <authorList>
            <consortium name="The Broad Institute Genomics Platform"/>
            <consortium name="The Broad Institute Genome Sequencing Center for Infectious Disease"/>
            <person name="Wu L."/>
            <person name="Ma J."/>
        </authorList>
    </citation>
    <scope>NUCLEOTIDE SEQUENCE [LARGE SCALE GENOMIC DNA]</scope>
    <source>
        <strain evidence="3">JCM 17975</strain>
    </source>
</reference>
<feature type="domain" description="Polysaccharide pyruvyl transferase" evidence="1">
    <location>
        <begin position="81"/>
        <end position="223"/>
    </location>
</feature>
<dbReference type="InterPro" id="IPR007345">
    <property type="entry name" value="Polysacch_pyruvyl_Trfase"/>
</dbReference>
<dbReference type="EMBL" id="BAABHM010000006">
    <property type="protein sequence ID" value="GAA4692264.1"/>
    <property type="molecule type" value="Genomic_DNA"/>
</dbReference>
<accession>A0ABP8WP83</accession>
<comment type="caution">
    <text evidence="2">The sequence shown here is derived from an EMBL/GenBank/DDBJ whole genome shotgun (WGS) entry which is preliminary data.</text>
</comment>
<dbReference type="Pfam" id="PF04230">
    <property type="entry name" value="PS_pyruv_trans"/>
    <property type="match status" value="1"/>
</dbReference>